<protein>
    <recommendedName>
        <fullName evidence="2">DUF4485 domain-containing protein</fullName>
    </recommendedName>
</protein>
<feature type="compositionally biased region" description="Basic and acidic residues" evidence="1">
    <location>
        <begin position="186"/>
        <end position="204"/>
    </location>
</feature>
<evidence type="ECO:0000313" key="3">
    <source>
        <dbReference type="EMBL" id="KAE9544769.1"/>
    </source>
</evidence>
<feature type="region of interest" description="Disordered" evidence="1">
    <location>
        <begin position="1"/>
        <end position="27"/>
    </location>
</feature>
<proteinExistence type="predicted"/>
<feature type="domain" description="DUF4485" evidence="2">
    <location>
        <begin position="46"/>
        <end position="123"/>
    </location>
</feature>
<comment type="caution">
    <text evidence="3">The sequence shown here is derived from an EMBL/GenBank/DDBJ whole genome shotgun (WGS) entry which is preliminary data.</text>
</comment>
<evidence type="ECO:0000313" key="4">
    <source>
        <dbReference type="Proteomes" id="UP000475862"/>
    </source>
</evidence>
<keyword evidence="4" id="KW-1185">Reference proteome</keyword>
<dbReference type="EMBL" id="VYZN01000001">
    <property type="protein sequence ID" value="KAE9544769.1"/>
    <property type="molecule type" value="Genomic_DNA"/>
</dbReference>
<dbReference type="Pfam" id="PF14846">
    <property type="entry name" value="DUF4485"/>
    <property type="match status" value="2"/>
</dbReference>
<evidence type="ECO:0000256" key="1">
    <source>
        <dbReference type="SAM" id="MobiDB-lite"/>
    </source>
</evidence>
<dbReference type="AlphaFoldDB" id="A0A6G0U838"/>
<feature type="compositionally biased region" description="Acidic residues" evidence="1">
    <location>
        <begin position="164"/>
        <end position="177"/>
    </location>
</feature>
<reference evidence="3 4" key="1">
    <citation type="submission" date="2019-08" db="EMBL/GenBank/DDBJ databases">
        <title>The genome of the soybean aphid Biotype 1, its phylome, world population structure and adaptation to the North American continent.</title>
        <authorList>
            <person name="Giordano R."/>
            <person name="Donthu R.K."/>
            <person name="Hernandez A.G."/>
            <person name="Wright C.L."/>
            <person name="Zimin A.V."/>
        </authorList>
    </citation>
    <scope>NUCLEOTIDE SEQUENCE [LARGE SCALE GENOMIC DNA]</scope>
    <source>
        <tissue evidence="3">Whole aphids</tissue>
    </source>
</reference>
<evidence type="ECO:0000259" key="2">
    <source>
        <dbReference type="Pfam" id="PF14846"/>
    </source>
</evidence>
<name>A0A6G0U838_APHGL</name>
<sequence length="363" mass="41480">MEMASERDSESNDRSSTRSGMSRQSSMLGNTTEKVVCVANDDSINIEFVYYTAMLKKFAPNLSKEKDKEKVIPWIRKLYAAEYATEFFKIKRNRYLFNMILSILNDEMYGVFKSIPPIGPLKSPESFTIPTIPLATWEVDNMWEEMLKDEENSPSVCSIHDKCPEEEEEEDGEDNESVIDTTNMSVDDRDRFPEDPNFKRDGPKTNKNKKALFSSLLDWEFQYLLHIARPYAALMTTVQDKTRVAKWLQKLCGVRMDIACTQMKGVRNDYMMALLGYLYDLRLTGPFEHPPPDGPLENLGNAMEKIKDEYPLTVPTQNDVNEFLSDQPTPAEGGAFCYIAISGDLQATNLIKSKPVQTKDCQK</sequence>
<feature type="compositionally biased region" description="Low complexity" evidence="1">
    <location>
        <begin position="17"/>
        <end position="26"/>
    </location>
</feature>
<accession>A0A6G0U838</accession>
<dbReference type="InterPro" id="IPR027831">
    <property type="entry name" value="DUF4485"/>
</dbReference>
<feature type="compositionally biased region" description="Basic and acidic residues" evidence="1">
    <location>
        <begin position="1"/>
        <end position="16"/>
    </location>
</feature>
<feature type="domain" description="DUF4485" evidence="2">
    <location>
        <begin position="217"/>
        <end position="301"/>
    </location>
</feature>
<gene>
    <name evidence="3" type="ORF">AGLY_000311</name>
</gene>
<organism evidence="3 4">
    <name type="scientific">Aphis glycines</name>
    <name type="common">Soybean aphid</name>
    <dbReference type="NCBI Taxonomy" id="307491"/>
    <lineage>
        <taxon>Eukaryota</taxon>
        <taxon>Metazoa</taxon>
        <taxon>Ecdysozoa</taxon>
        <taxon>Arthropoda</taxon>
        <taxon>Hexapoda</taxon>
        <taxon>Insecta</taxon>
        <taxon>Pterygota</taxon>
        <taxon>Neoptera</taxon>
        <taxon>Paraneoptera</taxon>
        <taxon>Hemiptera</taxon>
        <taxon>Sternorrhyncha</taxon>
        <taxon>Aphidomorpha</taxon>
        <taxon>Aphidoidea</taxon>
        <taxon>Aphididae</taxon>
        <taxon>Aphidini</taxon>
        <taxon>Aphis</taxon>
        <taxon>Aphis</taxon>
    </lineage>
</organism>
<feature type="region of interest" description="Disordered" evidence="1">
    <location>
        <begin position="151"/>
        <end position="206"/>
    </location>
</feature>
<dbReference type="Proteomes" id="UP000475862">
    <property type="component" value="Unassembled WGS sequence"/>
</dbReference>
<dbReference type="OrthoDB" id="8196012at2759"/>